<feature type="compositionally biased region" description="Pro residues" evidence="1">
    <location>
        <begin position="158"/>
        <end position="168"/>
    </location>
</feature>
<feature type="region of interest" description="Disordered" evidence="1">
    <location>
        <begin position="1"/>
        <end position="187"/>
    </location>
</feature>
<dbReference type="OrthoDB" id="540503at2759"/>
<dbReference type="AlphaFoldDB" id="A0A7I8L6A7"/>
<feature type="compositionally biased region" description="Basic and acidic residues" evidence="1">
    <location>
        <begin position="878"/>
        <end position="900"/>
    </location>
</feature>
<feature type="compositionally biased region" description="Pro residues" evidence="1">
    <location>
        <begin position="56"/>
        <end position="75"/>
    </location>
</feature>
<feature type="compositionally biased region" description="Basic and acidic residues" evidence="1">
    <location>
        <begin position="761"/>
        <end position="802"/>
    </location>
</feature>
<feature type="compositionally biased region" description="Basic and acidic residues" evidence="1">
    <location>
        <begin position="707"/>
        <end position="732"/>
    </location>
</feature>
<feature type="compositionally biased region" description="Acidic residues" evidence="1">
    <location>
        <begin position="577"/>
        <end position="586"/>
    </location>
</feature>
<accession>A0A7I8L6A7</accession>
<feature type="region of interest" description="Disordered" evidence="1">
    <location>
        <begin position="693"/>
        <end position="1065"/>
    </location>
</feature>
<sequence length="1065" mass="116854">MGTAAGGDYRDQRNHNHLPPPPQNQQHGHFWYPPAPSSAPPGEPQFPLAHNLQQQHPPPPPMPSGPFPPHPPPQYPHHHQQPRQPPWVPPSDHLQQFHQPSSFPPGVAPPLGMQFLGPSHAGVGSPHHHGAPPPNPPYPTARPMYPPPHPTHSHAPHAQPPPLPPQPSALPQAYSQPSQMWGNPSWHAAQGWNYSDTKFQYNNGEDWGARARAWAAANSTTEDLPVQSQFTSFGTPNNIYNDQYQHSVMPPFSDSQHSTVSAPEQHFPDSGTDLHRRLNNLQGPPPNSMPTSVANFPTYDDGYDTIATERSVTVSPQPSFTSSTSVNVQEVPSSYPSFSGGKETMDTTEKLHMPSHLSSPAMPIPGRLPVLSVSPLSRDQSIESSGMSDQSQAIEQIPFDRGQIHGTFSTNTNQVRPIDQSAPSSSIHGFAQTTAPVPVFSNVTPVPPGPQFDSSSITSSLPGHPSQAFGRIQGLNFQPGISPVGPTFSFDVGPPHPATAFPVDTIESFNLSERPKKAAVPNWLRDEIIKKKASIVSSAQEHPNGSSHSAAAEVHDKDFRPEEPVDSKSIDSARSTEDEEDDEDDADAVRSAAINQEIKRVLTDVLLKVTDELFEEIATKVLNEDEPDADHIAVVAKHRDSTSPPASITPKSSSKVMVPSATAVGKSVGADQPKLGSSGGVILGLADYASDDESEEVQGSSFLSSRKVSDTYERHETAELSSEDEGKQEKEGTPIAAVEPIDVTSGLDSSKRTTADSNGDVTKHMKDDTLVHEYQKDLKTTDPGRDAKFLESSSNREKKDLVGGKIYVASDLALSRSNHGKSKATQFLEPRRKSPGLGDDPEDRKAPSHRNFVNEVESSASKSSREDSYAGIPKKKLNRDQIQERINERSLLKRGSKDQSSRQAVNLDSGSRKPVYHDDDVNGKRVLAKDRRDRMKDDGDWKREITKDEKEDRFRQAMKDSHKQKKRQTSSPSARVRSGRDSSLDSASVSGEEIIESSKKRKLQSSRQSLSPSPTRSRRYIQVLRSPHSKHSQRRHSPYSHSDSRRSRSRSSSPGHRRRSGHRRQ</sequence>
<name>A0A7I8L6A7_SPIIN</name>
<feature type="compositionally biased region" description="Polar residues" evidence="1">
    <location>
        <begin position="697"/>
        <end position="706"/>
    </location>
</feature>
<dbReference type="EMBL" id="LR746274">
    <property type="protein sequence ID" value="CAA7404795.1"/>
    <property type="molecule type" value="Genomic_DNA"/>
</dbReference>
<evidence type="ECO:0000313" key="3">
    <source>
        <dbReference type="Proteomes" id="UP000663760"/>
    </source>
</evidence>
<feature type="compositionally biased region" description="Pro residues" evidence="1">
    <location>
        <begin position="131"/>
        <end position="150"/>
    </location>
</feature>
<keyword evidence="3" id="KW-1185">Reference proteome</keyword>
<protein>
    <submittedName>
        <fullName evidence="2">Uncharacterized protein</fullName>
    </submittedName>
</protein>
<feature type="compositionally biased region" description="Basic residues" evidence="1">
    <location>
        <begin position="1055"/>
        <end position="1065"/>
    </location>
</feature>
<feature type="compositionally biased region" description="Polar residues" evidence="1">
    <location>
        <begin position="314"/>
        <end position="337"/>
    </location>
</feature>
<reference evidence="2" key="1">
    <citation type="submission" date="2020-02" db="EMBL/GenBank/DDBJ databases">
        <authorList>
            <person name="Scholz U."/>
            <person name="Mascher M."/>
            <person name="Fiebig A."/>
        </authorList>
    </citation>
    <scope>NUCLEOTIDE SEQUENCE</scope>
</reference>
<feature type="compositionally biased region" description="Basic and acidic residues" evidence="1">
    <location>
        <begin position="915"/>
        <end position="961"/>
    </location>
</feature>
<evidence type="ECO:0000313" key="2">
    <source>
        <dbReference type="EMBL" id="CAA7404795.1"/>
    </source>
</evidence>
<feature type="compositionally biased region" description="Low complexity" evidence="1">
    <location>
        <begin position="1005"/>
        <end position="1015"/>
    </location>
</feature>
<organism evidence="2 3">
    <name type="scientific">Spirodela intermedia</name>
    <name type="common">Intermediate duckweed</name>
    <dbReference type="NCBI Taxonomy" id="51605"/>
    <lineage>
        <taxon>Eukaryota</taxon>
        <taxon>Viridiplantae</taxon>
        <taxon>Streptophyta</taxon>
        <taxon>Embryophyta</taxon>
        <taxon>Tracheophyta</taxon>
        <taxon>Spermatophyta</taxon>
        <taxon>Magnoliopsida</taxon>
        <taxon>Liliopsida</taxon>
        <taxon>Araceae</taxon>
        <taxon>Lemnoideae</taxon>
        <taxon>Spirodela</taxon>
    </lineage>
</organism>
<feature type="region of interest" description="Disordered" evidence="1">
    <location>
        <begin position="314"/>
        <end position="343"/>
    </location>
</feature>
<feature type="compositionally biased region" description="Low complexity" evidence="1">
    <location>
        <begin position="169"/>
        <end position="178"/>
    </location>
</feature>
<feature type="compositionally biased region" description="Pro residues" evidence="1">
    <location>
        <begin position="33"/>
        <end position="44"/>
    </location>
</feature>
<proteinExistence type="predicted"/>
<dbReference type="Proteomes" id="UP000663760">
    <property type="component" value="Chromosome 11"/>
</dbReference>
<feature type="compositionally biased region" description="Basic residues" evidence="1">
    <location>
        <begin position="1027"/>
        <end position="1038"/>
    </location>
</feature>
<evidence type="ECO:0000256" key="1">
    <source>
        <dbReference type="SAM" id="MobiDB-lite"/>
    </source>
</evidence>
<feature type="region of interest" description="Disordered" evidence="1">
    <location>
        <begin position="536"/>
        <end position="587"/>
    </location>
</feature>
<feature type="compositionally biased region" description="Basic and acidic residues" evidence="1">
    <location>
        <begin position="553"/>
        <end position="576"/>
    </location>
</feature>
<gene>
    <name evidence="2" type="ORF">SI8410_11015473</name>
</gene>
<feature type="compositionally biased region" description="Polar residues" evidence="1">
    <location>
        <begin position="536"/>
        <end position="549"/>
    </location>
</feature>